<protein>
    <submittedName>
        <fullName evidence="2">Uncharacterized protein</fullName>
    </submittedName>
</protein>
<accession>R7VXQ1</accession>
<feature type="region of interest" description="Disordered" evidence="1">
    <location>
        <begin position="36"/>
        <end position="101"/>
    </location>
</feature>
<dbReference type="AlphaFoldDB" id="R7VXQ1"/>
<evidence type="ECO:0000256" key="1">
    <source>
        <dbReference type="SAM" id="MobiDB-lite"/>
    </source>
</evidence>
<name>R7VXQ1_COLLI</name>
<reference evidence="2" key="1">
    <citation type="journal article" date="2013" name="Science">
        <title>Genomic diversity and evolution of the head crest in the rock pigeon.</title>
        <authorList>
            <person name="Shapiro M.D."/>
            <person name="Kronenberg Z."/>
            <person name="Li C."/>
            <person name="Domyan E.T."/>
            <person name="Pan H."/>
            <person name="Campbell M."/>
            <person name="Tan H."/>
            <person name="Huff C.D."/>
            <person name="Hu H."/>
            <person name="Vickrey A.I."/>
            <person name="Nielsen S.C."/>
            <person name="Stringham S.A."/>
            <person name="Hu H."/>
            <person name="Willerslev E."/>
            <person name="Gilbert M.T."/>
            <person name="Yandell M."/>
            <person name="Zhang G."/>
            <person name="Wang J."/>
        </authorList>
    </citation>
    <scope>NUCLEOTIDE SEQUENCE [LARGE SCALE GENOMIC DNA]</scope>
    <source>
        <tissue evidence="2">Blood</tissue>
    </source>
</reference>
<proteinExistence type="predicted"/>
<dbReference type="EMBL" id="KB376868">
    <property type="protein sequence ID" value="EMC88347.1"/>
    <property type="molecule type" value="Genomic_DNA"/>
</dbReference>
<evidence type="ECO:0000313" key="2">
    <source>
        <dbReference type="EMBL" id="EMC88347.1"/>
    </source>
</evidence>
<sequence>MPAHCRRFKFTAKLPWWVPQEDGDVEQHRGWTTLLHIPPATRRSQDGGMSQKSPISEPELRDSPAGTAQTPPNLPHQGQTRLQQSRGRPSHKLDPDQMFPC</sequence>
<feature type="compositionally biased region" description="Polar residues" evidence="1">
    <location>
        <begin position="66"/>
        <end position="87"/>
    </location>
</feature>
<gene>
    <name evidence="2" type="ORF">A306_02824</name>
</gene>
<organism evidence="2">
    <name type="scientific">Columba livia</name>
    <name type="common">Rock dove</name>
    <dbReference type="NCBI Taxonomy" id="8932"/>
    <lineage>
        <taxon>Eukaryota</taxon>
        <taxon>Metazoa</taxon>
        <taxon>Chordata</taxon>
        <taxon>Craniata</taxon>
        <taxon>Vertebrata</taxon>
        <taxon>Euteleostomi</taxon>
        <taxon>Archelosauria</taxon>
        <taxon>Archosauria</taxon>
        <taxon>Dinosauria</taxon>
        <taxon>Saurischia</taxon>
        <taxon>Theropoda</taxon>
        <taxon>Coelurosauria</taxon>
        <taxon>Aves</taxon>
        <taxon>Neognathae</taxon>
        <taxon>Neoaves</taxon>
        <taxon>Columbimorphae</taxon>
        <taxon>Columbiformes</taxon>
        <taxon>Columbidae</taxon>
        <taxon>Columba</taxon>
    </lineage>
</organism>